<organism evidence="2 3">
    <name type="scientific">Alteribacillus bidgolensis</name>
    <dbReference type="NCBI Taxonomy" id="930129"/>
    <lineage>
        <taxon>Bacteria</taxon>
        <taxon>Bacillati</taxon>
        <taxon>Bacillota</taxon>
        <taxon>Bacilli</taxon>
        <taxon>Bacillales</taxon>
        <taxon>Bacillaceae</taxon>
        <taxon>Alteribacillus</taxon>
    </lineage>
</organism>
<evidence type="ECO:0000256" key="1">
    <source>
        <dbReference type="SAM" id="MobiDB-lite"/>
    </source>
</evidence>
<evidence type="ECO:0000313" key="3">
    <source>
        <dbReference type="Proteomes" id="UP000199017"/>
    </source>
</evidence>
<dbReference type="AlphaFoldDB" id="A0A1G8MGN2"/>
<sequence>MRKLYISLVLSFLLLLSISGVVMGSNQQEDPENLGKQEVEESVEFHEAPLYFKDENDEVILEINTKDMKDRPKWVANKLMDEGLEMEELPIGLQAEVTGKTSERNSKRKKRKQQRTKSIIIEIPDFGDLIFKKLLAHLWLLFQTSKPMMYACFR</sequence>
<dbReference type="RefSeq" id="WP_139185987.1">
    <property type="nucleotide sequence ID" value="NZ_FNDU01000010.1"/>
</dbReference>
<name>A0A1G8MGN2_9BACI</name>
<feature type="region of interest" description="Disordered" evidence="1">
    <location>
        <begin position="95"/>
        <end position="114"/>
    </location>
</feature>
<evidence type="ECO:0000313" key="2">
    <source>
        <dbReference type="EMBL" id="SDI67178.1"/>
    </source>
</evidence>
<accession>A0A1G8MGN2</accession>
<gene>
    <name evidence="2" type="ORF">SAMN05216352_11038</name>
</gene>
<keyword evidence="3" id="KW-1185">Reference proteome</keyword>
<dbReference type="EMBL" id="FNDU01000010">
    <property type="protein sequence ID" value="SDI67178.1"/>
    <property type="molecule type" value="Genomic_DNA"/>
</dbReference>
<proteinExistence type="predicted"/>
<protein>
    <submittedName>
        <fullName evidence="2">Uncharacterized protein</fullName>
    </submittedName>
</protein>
<dbReference type="Proteomes" id="UP000199017">
    <property type="component" value="Unassembled WGS sequence"/>
</dbReference>
<reference evidence="2 3" key="1">
    <citation type="submission" date="2016-10" db="EMBL/GenBank/DDBJ databases">
        <authorList>
            <person name="de Groot N.N."/>
        </authorList>
    </citation>
    <scope>NUCLEOTIDE SEQUENCE [LARGE SCALE GENOMIC DNA]</scope>
    <source>
        <strain evidence="3">P4B,CCM 7963,CECT 7998,DSM 25260,IBRC-M 10614,KCTC 13821</strain>
    </source>
</reference>